<dbReference type="SUPFAM" id="SSF52200">
    <property type="entry name" value="Toll/Interleukin receptor TIR domain"/>
    <property type="match status" value="1"/>
</dbReference>
<protein>
    <submittedName>
        <fullName evidence="2">TIR domain-containing protein</fullName>
    </submittedName>
</protein>
<reference evidence="2 3" key="1">
    <citation type="journal article" date="2020" name="Microorganisms">
        <title>Simultaneous Genome Sequencing of Prosthecochloris ethylica and Desulfuromonas acetoxidans within a Syntrophic Mixture Reveals Unique Pili and Protein Interactions.</title>
        <authorList>
            <person name="Kyndt J.A."/>
            <person name="Van Beeumen J.J."/>
            <person name="Meyer T.E."/>
        </authorList>
    </citation>
    <scope>NUCLEOTIDE SEQUENCE [LARGE SCALE GENOMIC DNA]</scope>
    <source>
        <strain evidence="2 3">N3</strain>
    </source>
</reference>
<name>A0ABR9XRG9_9CHLB</name>
<dbReference type="Proteomes" id="UP000619838">
    <property type="component" value="Unassembled WGS sequence"/>
</dbReference>
<evidence type="ECO:0000259" key="1">
    <source>
        <dbReference type="Pfam" id="PF13676"/>
    </source>
</evidence>
<dbReference type="InterPro" id="IPR000157">
    <property type="entry name" value="TIR_dom"/>
</dbReference>
<keyword evidence="3" id="KW-1185">Reference proteome</keyword>
<dbReference type="InterPro" id="IPR035897">
    <property type="entry name" value="Toll_tir_struct_dom_sf"/>
</dbReference>
<evidence type="ECO:0000313" key="2">
    <source>
        <dbReference type="EMBL" id="MBF0636538.1"/>
    </source>
</evidence>
<gene>
    <name evidence="2" type="ORF">INT08_05010</name>
</gene>
<sequence length="357" mass="40799">MTLSLFNPIFQDKEKVEAPHALARLLSALYAVDYMSLLEADIATGISQVAFYDRLSKGFPYFDIPILSEILKRIGFNQLLTPFSKNNEAIIYSRNADSHILLADCIFDFILNVSADIRVDEFPQHISRRKMLAEIRRLLSEDDAISESKNIDGIRDKAIGILNTGINKIKLKKRNAKHSAHIHGRERDIIVVGSEHKASLKDIYSGIITMALIENIVFDVALSFPGEKRTYVESIASVLRSRLKKNKLFYDADFQAQLARPNLDLLLQKIYNKNSKLVVIFLCSEYSTKEWCGLEWRAIRDVIKRKEDLRLMFIRLDSVDVDGVLSIDGYIDAGTFSYTEIAEFILERARLLRCQMV</sequence>
<organism evidence="2 3">
    <name type="scientific">Prosthecochloris ethylica</name>
    <dbReference type="NCBI Taxonomy" id="2743976"/>
    <lineage>
        <taxon>Bacteria</taxon>
        <taxon>Pseudomonadati</taxon>
        <taxon>Chlorobiota</taxon>
        <taxon>Chlorobiia</taxon>
        <taxon>Chlorobiales</taxon>
        <taxon>Chlorobiaceae</taxon>
        <taxon>Prosthecochloris</taxon>
    </lineage>
</organism>
<dbReference type="Pfam" id="PF13676">
    <property type="entry name" value="TIR_2"/>
    <property type="match status" value="1"/>
</dbReference>
<dbReference type="Gene3D" id="3.40.50.10140">
    <property type="entry name" value="Toll/interleukin-1 receptor homology (TIR) domain"/>
    <property type="match status" value="1"/>
</dbReference>
<evidence type="ECO:0000313" key="3">
    <source>
        <dbReference type="Proteomes" id="UP000619838"/>
    </source>
</evidence>
<accession>A0ABR9XRG9</accession>
<feature type="domain" description="TIR" evidence="1">
    <location>
        <begin position="220"/>
        <end position="332"/>
    </location>
</feature>
<proteinExistence type="predicted"/>
<comment type="caution">
    <text evidence="2">The sequence shown here is derived from an EMBL/GenBank/DDBJ whole genome shotgun (WGS) entry which is preliminary data.</text>
</comment>
<dbReference type="EMBL" id="JADGII010000006">
    <property type="protein sequence ID" value="MBF0636538.1"/>
    <property type="molecule type" value="Genomic_DNA"/>
</dbReference>